<feature type="transmembrane region" description="Helical" evidence="1">
    <location>
        <begin position="64"/>
        <end position="84"/>
    </location>
</feature>
<evidence type="ECO:0000313" key="4">
    <source>
        <dbReference type="Proteomes" id="UP000027138"/>
    </source>
</evidence>
<accession>A0A067KU38</accession>
<dbReference type="AlphaFoldDB" id="A0A067KU38"/>
<keyword evidence="1" id="KW-0472">Membrane</keyword>
<evidence type="ECO:0000313" key="3">
    <source>
        <dbReference type="EMBL" id="KDP35770.1"/>
    </source>
</evidence>
<feature type="chain" id="PRO_5001639894" evidence="2">
    <location>
        <begin position="22"/>
        <end position="169"/>
    </location>
</feature>
<proteinExistence type="predicted"/>
<reference evidence="3 4" key="1">
    <citation type="journal article" date="2014" name="PLoS ONE">
        <title>Global Analysis of Gene Expression Profiles in Physic Nut (Jatropha curcas L.) Seedlings Exposed to Salt Stress.</title>
        <authorList>
            <person name="Zhang L."/>
            <person name="Zhang C."/>
            <person name="Wu P."/>
            <person name="Chen Y."/>
            <person name="Li M."/>
            <person name="Jiang H."/>
            <person name="Wu G."/>
        </authorList>
    </citation>
    <scope>NUCLEOTIDE SEQUENCE [LARGE SCALE GENOMIC DNA]</scope>
    <source>
        <strain evidence="4">cv. GZQX0401</strain>
        <tissue evidence="3">Young leaves</tissue>
    </source>
</reference>
<evidence type="ECO:0000256" key="1">
    <source>
        <dbReference type="SAM" id="Phobius"/>
    </source>
</evidence>
<organism evidence="3 4">
    <name type="scientific">Jatropha curcas</name>
    <name type="common">Barbados nut</name>
    <dbReference type="NCBI Taxonomy" id="180498"/>
    <lineage>
        <taxon>Eukaryota</taxon>
        <taxon>Viridiplantae</taxon>
        <taxon>Streptophyta</taxon>
        <taxon>Embryophyta</taxon>
        <taxon>Tracheophyta</taxon>
        <taxon>Spermatophyta</taxon>
        <taxon>Magnoliopsida</taxon>
        <taxon>eudicotyledons</taxon>
        <taxon>Gunneridae</taxon>
        <taxon>Pentapetalae</taxon>
        <taxon>rosids</taxon>
        <taxon>fabids</taxon>
        <taxon>Malpighiales</taxon>
        <taxon>Euphorbiaceae</taxon>
        <taxon>Crotonoideae</taxon>
        <taxon>Jatropheae</taxon>
        <taxon>Jatropha</taxon>
    </lineage>
</organism>
<evidence type="ECO:0000256" key="2">
    <source>
        <dbReference type="SAM" id="SignalP"/>
    </source>
</evidence>
<protein>
    <submittedName>
        <fullName evidence="3">Uncharacterized protein</fullName>
    </submittedName>
</protein>
<keyword evidence="2" id="KW-0732">Signal</keyword>
<keyword evidence="1" id="KW-0812">Transmembrane</keyword>
<dbReference type="Proteomes" id="UP000027138">
    <property type="component" value="Unassembled WGS sequence"/>
</dbReference>
<sequence>MLLFSIIFAVTVLYISIGTKSDEKLTPDFRVFGEPSDADFKQEARDGLPFTILFEVWKNLLDGGILFGVALWVAIHLFVAVLLIELEIDVPSRSKITAFILLLRWYFRVTLYAARTRNVEKTSAVPSDNASNHCSSLRLSMLKVSLPTDKYTSFAIDRKYFREKLGVNS</sequence>
<keyword evidence="1" id="KW-1133">Transmembrane helix</keyword>
<name>A0A067KU38_JATCU</name>
<keyword evidence="4" id="KW-1185">Reference proteome</keyword>
<gene>
    <name evidence="3" type="ORF">JCGZ_10727</name>
</gene>
<feature type="signal peptide" evidence="2">
    <location>
        <begin position="1"/>
        <end position="21"/>
    </location>
</feature>
<dbReference type="EMBL" id="KK914477">
    <property type="protein sequence ID" value="KDP35770.1"/>
    <property type="molecule type" value="Genomic_DNA"/>
</dbReference>